<evidence type="ECO:0000256" key="10">
    <source>
        <dbReference type="ARBA" id="ARBA00041631"/>
    </source>
</evidence>
<evidence type="ECO:0000256" key="5">
    <source>
        <dbReference type="ARBA" id="ARBA00023235"/>
    </source>
</evidence>
<evidence type="ECO:0000256" key="7">
    <source>
        <dbReference type="ARBA" id="ARBA00036823"/>
    </source>
</evidence>
<dbReference type="GO" id="GO:0050178">
    <property type="term" value="F:phenylpyruvate tautomerase activity"/>
    <property type="evidence" value="ECO:0007669"/>
    <property type="project" value="UniProtKB-EC"/>
</dbReference>
<dbReference type="GO" id="GO:0005615">
    <property type="term" value="C:extracellular space"/>
    <property type="evidence" value="ECO:0007669"/>
    <property type="project" value="UniProtKB-KW"/>
</dbReference>
<evidence type="ECO:0000313" key="13">
    <source>
        <dbReference type="EMBL" id="MBY69571.1"/>
    </source>
</evidence>
<keyword evidence="14" id="KW-1185">Reference proteome</keyword>
<keyword evidence="5" id="KW-0413">Isomerase</keyword>
<organism evidence="13">
    <name type="scientific">Sipha flava</name>
    <name type="common">yellow sugarcane aphid</name>
    <dbReference type="NCBI Taxonomy" id="143950"/>
    <lineage>
        <taxon>Eukaryota</taxon>
        <taxon>Metazoa</taxon>
        <taxon>Ecdysozoa</taxon>
        <taxon>Arthropoda</taxon>
        <taxon>Hexapoda</taxon>
        <taxon>Insecta</taxon>
        <taxon>Pterygota</taxon>
        <taxon>Neoptera</taxon>
        <taxon>Paraneoptera</taxon>
        <taxon>Hemiptera</taxon>
        <taxon>Sternorrhyncha</taxon>
        <taxon>Aphidomorpha</taxon>
        <taxon>Aphidoidea</taxon>
        <taxon>Aphididae</taxon>
        <taxon>Sipha</taxon>
    </lineage>
</organism>
<dbReference type="Proteomes" id="UP000694846">
    <property type="component" value="Unplaced"/>
</dbReference>
<evidence type="ECO:0000256" key="9">
    <source>
        <dbReference type="ARBA" id="ARBA00039086"/>
    </source>
</evidence>
<evidence type="ECO:0000256" key="8">
    <source>
        <dbReference type="ARBA" id="ARBA00038932"/>
    </source>
</evidence>
<dbReference type="AlphaFoldDB" id="A0A2S2PVU0"/>
<comment type="catalytic activity">
    <reaction evidence="7">
        <text>L-dopachrome = 5,6-dihydroxyindole-2-carboxylate</text>
        <dbReference type="Rhea" id="RHEA:13041"/>
        <dbReference type="ChEBI" id="CHEBI:16875"/>
        <dbReference type="ChEBI" id="CHEBI:57509"/>
        <dbReference type="EC" id="5.3.3.12"/>
    </reaction>
</comment>
<dbReference type="PANTHER" id="PTHR11954:SF6">
    <property type="entry name" value="MACROPHAGE MIGRATION INHIBITORY FACTOR"/>
    <property type="match status" value="1"/>
</dbReference>
<proteinExistence type="inferred from homology"/>
<evidence type="ECO:0000256" key="4">
    <source>
        <dbReference type="ARBA" id="ARBA00022525"/>
    </source>
</evidence>
<comment type="subcellular location">
    <subcellularLocation>
        <location evidence="1">Secreted</location>
    </subcellularLocation>
</comment>
<reference evidence="13" key="1">
    <citation type="submission" date="2018-04" db="EMBL/GenBank/DDBJ databases">
        <title>Transcriptome assembly of Sipha flava.</title>
        <authorList>
            <person name="Scully E.D."/>
            <person name="Geib S.M."/>
            <person name="Palmer N.A."/>
            <person name="Koch K."/>
            <person name="Bradshaw J."/>
            <person name="Heng-Moss T."/>
            <person name="Sarath G."/>
        </authorList>
    </citation>
    <scope>NUCLEOTIDE SEQUENCE</scope>
</reference>
<comment type="catalytic activity">
    <reaction evidence="6">
        <text>3-phenylpyruvate = enol-phenylpyruvate</text>
        <dbReference type="Rhea" id="RHEA:17097"/>
        <dbReference type="ChEBI" id="CHEBI:16815"/>
        <dbReference type="ChEBI" id="CHEBI:18005"/>
        <dbReference type="EC" id="5.3.2.1"/>
    </reaction>
</comment>
<protein>
    <recommendedName>
        <fullName evidence="12">L-dopachrome isomerase</fullName>
        <ecNumber evidence="9">5.3.2.1</ecNumber>
        <ecNumber evidence="8">5.3.3.12</ecNumber>
    </recommendedName>
    <alternativeName>
        <fullName evidence="10">L-dopachrome tautomerase</fullName>
    </alternativeName>
    <alternativeName>
        <fullName evidence="11">Phenylpyruvate tautomerase</fullName>
    </alternativeName>
</protein>
<dbReference type="EMBL" id="GGMS01000368">
    <property type="protein sequence ID" value="MBY69571.1"/>
    <property type="molecule type" value="Transcribed_RNA"/>
</dbReference>
<evidence type="ECO:0000256" key="11">
    <source>
        <dbReference type="ARBA" id="ARBA00041912"/>
    </source>
</evidence>
<dbReference type="GO" id="GO:0005125">
    <property type="term" value="F:cytokine activity"/>
    <property type="evidence" value="ECO:0007669"/>
    <property type="project" value="UniProtKB-KW"/>
</dbReference>
<keyword evidence="4" id="KW-0964">Secreted</keyword>
<dbReference type="EC" id="5.3.2.1" evidence="9"/>
<sequence>MTIVKINTNVPSSDIDEKLLEQSVESLAKTFKKPKSNILVFVNGDQPIIFADSEEPAALVTIWSVDGINDVDNKLHSATLFPLLEKYLKVNEDRISIAFNAVESHNMGINGKTFNQ</sequence>
<dbReference type="RefSeq" id="XP_025422082.1">
    <property type="nucleotide sequence ID" value="XM_025566297.1"/>
</dbReference>
<dbReference type="EC" id="5.3.3.12" evidence="8"/>
<accession>A0A2S2PVU0</accession>
<evidence type="ECO:0000256" key="2">
    <source>
        <dbReference type="ARBA" id="ARBA00005851"/>
    </source>
</evidence>
<comment type="similarity">
    <text evidence="2">Belongs to the MIF family.</text>
</comment>
<dbReference type="SUPFAM" id="SSF55331">
    <property type="entry name" value="Tautomerase/MIF"/>
    <property type="match status" value="1"/>
</dbReference>
<dbReference type="InterPro" id="IPR001398">
    <property type="entry name" value="Macrophage_inhib_fac"/>
</dbReference>
<reference evidence="15" key="2">
    <citation type="submission" date="2025-04" db="UniProtKB">
        <authorList>
            <consortium name="RefSeq"/>
        </authorList>
    </citation>
    <scope>IDENTIFICATION</scope>
    <source>
        <tissue evidence="15">Whole body</tissue>
    </source>
</reference>
<dbReference type="Pfam" id="PF01187">
    <property type="entry name" value="MIF"/>
    <property type="match status" value="1"/>
</dbReference>
<dbReference type="GO" id="GO:0004167">
    <property type="term" value="F:dopachrome isomerase activity"/>
    <property type="evidence" value="ECO:0007669"/>
    <property type="project" value="UniProtKB-EC"/>
</dbReference>
<evidence type="ECO:0000313" key="14">
    <source>
        <dbReference type="Proteomes" id="UP000694846"/>
    </source>
</evidence>
<evidence type="ECO:0000256" key="3">
    <source>
        <dbReference type="ARBA" id="ARBA00022514"/>
    </source>
</evidence>
<evidence type="ECO:0000256" key="6">
    <source>
        <dbReference type="ARBA" id="ARBA00036735"/>
    </source>
</evidence>
<dbReference type="InterPro" id="IPR014347">
    <property type="entry name" value="Tautomerase/MIF_sf"/>
</dbReference>
<gene>
    <name evidence="13" type="primary">MIF</name>
    <name evidence="15" type="synonym">LOC112691870</name>
    <name evidence="13" type="ORF">g.171338</name>
</gene>
<dbReference type="OrthoDB" id="255819at2759"/>
<dbReference type="Gene3D" id="3.30.429.10">
    <property type="entry name" value="Macrophage Migration Inhibitory Factor"/>
    <property type="match status" value="1"/>
</dbReference>
<dbReference type="PANTHER" id="PTHR11954">
    <property type="entry name" value="D-DOPACHROME DECARBOXYLASE"/>
    <property type="match status" value="1"/>
</dbReference>
<keyword evidence="3" id="KW-0202">Cytokine</keyword>
<evidence type="ECO:0000313" key="15">
    <source>
        <dbReference type="RefSeq" id="XP_025422082.1"/>
    </source>
</evidence>
<evidence type="ECO:0000256" key="12">
    <source>
        <dbReference type="ARBA" id="ARBA00042730"/>
    </source>
</evidence>
<name>A0A2S2PVU0_9HEMI</name>
<evidence type="ECO:0000256" key="1">
    <source>
        <dbReference type="ARBA" id="ARBA00004613"/>
    </source>
</evidence>